<evidence type="ECO:0000313" key="2">
    <source>
        <dbReference type="Proteomes" id="UP000287651"/>
    </source>
</evidence>
<organism evidence="1 2">
    <name type="scientific">Ensete ventricosum</name>
    <name type="common">Abyssinian banana</name>
    <name type="synonym">Musa ensete</name>
    <dbReference type="NCBI Taxonomy" id="4639"/>
    <lineage>
        <taxon>Eukaryota</taxon>
        <taxon>Viridiplantae</taxon>
        <taxon>Streptophyta</taxon>
        <taxon>Embryophyta</taxon>
        <taxon>Tracheophyta</taxon>
        <taxon>Spermatophyta</taxon>
        <taxon>Magnoliopsida</taxon>
        <taxon>Liliopsida</taxon>
        <taxon>Zingiberales</taxon>
        <taxon>Musaceae</taxon>
        <taxon>Ensete</taxon>
    </lineage>
</organism>
<dbReference type="Proteomes" id="UP000287651">
    <property type="component" value="Unassembled WGS sequence"/>
</dbReference>
<dbReference type="AlphaFoldDB" id="A0A426X730"/>
<accession>A0A426X730</accession>
<dbReference type="EMBL" id="AMZH03025286">
    <property type="protein sequence ID" value="RRT35264.1"/>
    <property type="molecule type" value="Genomic_DNA"/>
</dbReference>
<proteinExistence type="predicted"/>
<sequence>MTLKDLLDDDLRSMAQDREKFEPLQWRNQNKRRIIRRSQQNTIPLTVKKDAPPWPSGTIALTTTMLSPPSRGQMFMIGADTSRVGIDVTLMQDGRLLMHTEVSPTLHTRFLKGKLIATKFKIWLDPGPWHKRGVSPEELQSMLTPDWALIILNHTRGQSLFQKKDWLLLKTNHMAAHAKKK</sequence>
<name>A0A426X730_ENSVE</name>
<gene>
    <name evidence="1" type="ORF">B296_00055798</name>
</gene>
<reference evidence="1 2" key="1">
    <citation type="journal article" date="2014" name="Agronomy (Basel)">
        <title>A Draft Genome Sequence for Ensete ventricosum, the Drought-Tolerant Tree Against Hunger.</title>
        <authorList>
            <person name="Harrison J."/>
            <person name="Moore K.A."/>
            <person name="Paszkiewicz K."/>
            <person name="Jones T."/>
            <person name="Grant M."/>
            <person name="Ambacheew D."/>
            <person name="Muzemil S."/>
            <person name="Studholme D.J."/>
        </authorList>
    </citation>
    <scope>NUCLEOTIDE SEQUENCE [LARGE SCALE GENOMIC DNA]</scope>
</reference>
<comment type="caution">
    <text evidence="1">The sequence shown here is derived from an EMBL/GenBank/DDBJ whole genome shotgun (WGS) entry which is preliminary data.</text>
</comment>
<evidence type="ECO:0000313" key="1">
    <source>
        <dbReference type="EMBL" id="RRT35264.1"/>
    </source>
</evidence>
<protein>
    <submittedName>
        <fullName evidence="1">Uncharacterized protein</fullName>
    </submittedName>
</protein>